<dbReference type="AlphaFoldDB" id="A0A9W9R8R8"/>
<dbReference type="InterPro" id="IPR011912">
    <property type="entry name" value="Heptose_epim"/>
</dbReference>
<evidence type="ECO:0000256" key="3">
    <source>
        <dbReference type="ARBA" id="ARBA00023277"/>
    </source>
</evidence>
<dbReference type="Gene3D" id="3.40.50.720">
    <property type="entry name" value="NAD(P)-binding Rossmann-like Domain"/>
    <property type="match status" value="1"/>
</dbReference>
<evidence type="ECO:0000256" key="2">
    <source>
        <dbReference type="ARBA" id="ARBA00023235"/>
    </source>
</evidence>
<comment type="caution">
    <text evidence="5">The sequence shown here is derived from an EMBL/GenBank/DDBJ whole genome shotgun (WGS) entry which is preliminary data.</text>
</comment>
<dbReference type="InterPro" id="IPR036291">
    <property type="entry name" value="NAD(P)-bd_dom_sf"/>
</dbReference>
<dbReference type="EMBL" id="JAPZBR010000004">
    <property type="protein sequence ID" value="KAJ5354749.1"/>
    <property type="molecule type" value="Genomic_DNA"/>
</dbReference>
<reference evidence="5" key="2">
    <citation type="journal article" date="2023" name="IMA Fungus">
        <title>Comparative genomic study of the Penicillium genus elucidates a diverse pangenome and 15 lateral gene transfer events.</title>
        <authorList>
            <person name="Petersen C."/>
            <person name="Sorensen T."/>
            <person name="Nielsen M.R."/>
            <person name="Sondergaard T.E."/>
            <person name="Sorensen J.L."/>
            <person name="Fitzpatrick D.A."/>
            <person name="Frisvad J.C."/>
            <person name="Nielsen K.L."/>
        </authorList>
    </citation>
    <scope>NUCLEOTIDE SEQUENCE</scope>
    <source>
        <strain evidence="5">IBT 35675</strain>
    </source>
</reference>
<dbReference type="GO" id="GO:0005975">
    <property type="term" value="P:carbohydrate metabolic process"/>
    <property type="evidence" value="ECO:0007669"/>
    <property type="project" value="InterPro"/>
</dbReference>
<dbReference type="Pfam" id="PF01370">
    <property type="entry name" value="Epimerase"/>
    <property type="match status" value="1"/>
</dbReference>
<reference evidence="5" key="1">
    <citation type="submission" date="2022-12" db="EMBL/GenBank/DDBJ databases">
        <authorList>
            <person name="Petersen C."/>
        </authorList>
    </citation>
    <scope>NUCLEOTIDE SEQUENCE</scope>
    <source>
        <strain evidence="5">IBT 35675</strain>
    </source>
</reference>
<keyword evidence="6" id="KW-1185">Reference proteome</keyword>
<evidence type="ECO:0000313" key="6">
    <source>
        <dbReference type="Proteomes" id="UP001148299"/>
    </source>
</evidence>
<dbReference type="Proteomes" id="UP001148299">
    <property type="component" value="Unassembled WGS sequence"/>
</dbReference>
<feature type="domain" description="NAD-dependent epimerase/dehydratase" evidence="4">
    <location>
        <begin position="2"/>
        <end position="243"/>
    </location>
</feature>
<evidence type="ECO:0000256" key="1">
    <source>
        <dbReference type="ARBA" id="ARBA00022857"/>
    </source>
</evidence>
<dbReference type="Gene3D" id="3.90.25.10">
    <property type="entry name" value="UDP-galactose 4-epimerase, domain 1"/>
    <property type="match status" value="1"/>
</dbReference>
<name>A0A9W9R8R8_PENBR</name>
<dbReference type="GO" id="GO:0008712">
    <property type="term" value="F:ADP-glyceromanno-heptose 6-epimerase activity"/>
    <property type="evidence" value="ECO:0007669"/>
    <property type="project" value="InterPro"/>
</dbReference>
<sequence>MIVITGGAGFIGSNLIKELNGRGLTKIVVVDDLKDDGKFRNLADCKIADFIYTTRFREMIQTNSMSIRPRIIFHYGTRDAVPSEITGENDLLDTHFTYPKELLNWCKSHQARFIYASSDKVYGNHSDVGEDAGMEAPMKTSAYFQMLFDQYVVHNTEVRSPQIVGLRLFSVYGPNEDYKGERASVPFQFYQKRKEFKVIKLLGDNDGYKGGQQKRDFVHVEDVARLNCWFLDHPEISGIYNVGTGVATSFHDLATLVARYFGKPEGYIGSEEFPVHLKGRFQNETCANTAKLRRAGSTLRFRSIEEGIREYMEWLDSREVSRNNSPKLRSNPSEK</sequence>
<dbReference type="GO" id="GO:0050661">
    <property type="term" value="F:NADP binding"/>
    <property type="evidence" value="ECO:0007669"/>
    <property type="project" value="InterPro"/>
</dbReference>
<dbReference type="InterPro" id="IPR001509">
    <property type="entry name" value="Epimerase_deHydtase"/>
</dbReference>
<protein>
    <recommendedName>
        <fullName evidence="4">NAD-dependent epimerase/dehydratase domain-containing protein</fullName>
    </recommendedName>
</protein>
<keyword evidence="2" id="KW-0413">Isomerase</keyword>
<dbReference type="SUPFAM" id="SSF51735">
    <property type="entry name" value="NAD(P)-binding Rossmann-fold domains"/>
    <property type="match status" value="1"/>
</dbReference>
<dbReference type="PANTHER" id="PTHR43103">
    <property type="entry name" value="NUCLEOSIDE-DIPHOSPHATE-SUGAR EPIMERASE"/>
    <property type="match status" value="1"/>
</dbReference>
<dbReference type="PANTHER" id="PTHR43103:SF3">
    <property type="entry name" value="ADP-L-GLYCERO-D-MANNO-HEPTOSE-6-EPIMERASE"/>
    <property type="match status" value="1"/>
</dbReference>
<organism evidence="5 6">
    <name type="scientific">Penicillium brevicompactum</name>
    <dbReference type="NCBI Taxonomy" id="5074"/>
    <lineage>
        <taxon>Eukaryota</taxon>
        <taxon>Fungi</taxon>
        <taxon>Dikarya</taxon>
        <taxon>Ascomycota</taxon>
        <taxon>Pezizomycotina</taxon>
        <taxon>Eurotiomycetes</taxon>
        <taxon>Eurotiomycetidae</taxon>
        <taxon>Eurotiales</taxon>
        <taxon>Aspergillaceae</taxon>
        <taxon>Penicillium</taxon>
    </lineage>
</organism>
<gene>
    <name evidence="5" type="ORF">N7541_005793</name>
</gene>
<keyword evidence="1" id="KW-0521">NADP</keyword>
<evidence type="ECO:0000313" key="5">
    <source>
        <dbReference type="EMBL" id="KAJ5354749.1"/>
    </source>
</evidence>
<accession>A0A9W9R8R8</accession>
<dbReference type="NCBIfam" id="TIGR02197">
    <property type="entry name" value="heptose_epim"/>
    <property type="match status" value="1"/>
</dbReference>
<proteinExistence type="predicted"/>
<evidence type="ECO:0000259" key="4">
    <source>
        <dbReference type="Pfam" id="PF01370"/>
    </source>
</evidence>
<keyword evidence="3" id="KW-0119">Carbohydrate metabolism</keyword>